<dbReference type="STRING" id="60517.A0A0R3VYP6"/>
<dbReference type="GO" id="GO:0051016">
    <property type="term" value="P:barbed-end actin filament capping"/>
    <property type="evidence" value="ECO:0007669"/>
    <property type="project" value="TreeGrafter"/>
</dbReference>
<dbReference type="Proteomes" id="UP000282613">
    <property type="component" value="Unassembled WGS sequence"/>
</dbReference>
<evidence type="ECO:0000256" key="2">
    <source>
        <dbReference type="ARBA" id="ARBA00009557"/>
    </source>
</evidence>
<protein>
    <submittedName>
        <fullName evidence="11">ADF-H domain-containing protein</fullName>
    </submittedName>
</protein>
<dbReference type="SUPFAM" id="SSF55753">
    <property type="entry name" value="Actin depolymerizing proteins"/>
    <property type="match status" value="1"/>
</dbReference>
<dbReference type="PANTHER" id="PTHR13759:SF1">
    <property type="entry name" value="TWINFILIN"/>
    <property type="match status" value="1"/>
</dbReference>
<dbReference type="GO" id="GO:0003785">
    <property type="term" value="F:actin monomer binding"/>
    <property type="evidence" value="ECO:0007669"/>
    <property type="project" value="TreeGrafter"/>
</dbReference>
<evidence type="ECO:0000256" key="6">
    <source>
        <dbReference type="ARBA" id="ARBA00023212"/>
    </source>
</evidence>
<evidence type="ECO:0000256" key="4">
    <source>
        <dbReference type="ARBA" id="ARBA00022737"/>
    </source>
</evidence>
<evidence type="ECO:0000256" key="3">
    <source>
        <dbReference type="ARBA" id="ARBA00022490"/>
    </source>
</evidence>
<comment type="similarity">
    <text evidence="2">Belongs to the actin-binding proteins ADF family. Twinfilin subfamily.</text>
</comment>
<reference evidence="11" key="1">
    <citation type="submission" date="2017-02" db="UniProtKB">
        <authorList>
            <consortium name="WormBaseParasite"/>
        </authorList>
    </citation>
    <scope>IDENTIFICATION</scope>
</reference>
<dbReference type="Pfam" id="PF00241">
    <property type="entry name" value="Cofilin_ADF"/>
    <property type="match status" value="1"/>
</dbReference>
<proteinExistence type="inferred from homology"/>
<evidence type="ECO:0000313" key="11">
    <source>
        <dbReference type="WBParaSite" id="TASK_0000254001-mRNA-1"/>
    </source>
</evidence>
<organism evidence="11">
    <name type="scientific">Taenia asiatica</name>
    <name type="common">Asian tapeworm</name>
    <dbReference type="NCBI Taxonomy" id="60517"/>
    <lineage>
        <taxon>Eukaryota</taxon>
        <taxon>Metazoa</taxon>
        <taxon>Spiralia</taxon>
        <taxon>Lophotrochozoa</taxon>
        <taxon>Platyhelminthes</taxon>
        <taxon>Cestoda</taxon>
        <taxon>Eucestoda</taxon>
        <taxon>Cyclophyllidea</taxon>
        <taxon>Taeniidae</taxon>
        <taxon>Taenia</taxon>
    </lineage>
</organism>
<dbReference type="GO" id="GO:0030042">
    <property type="term" value="P:actin filament depolymerization"/>
    <property type="evidence" value="ECO:0007669"/>
    <property type="project" value="TreeGrafter"/>
</dbReference>
<dbReference type="OrthoDB" id="10006997at2759"/>
<evidence type="ECO:0000256" key="1">
    <source>
        <dbReference type="ARBA" id="ARBA00004245"/>
    </source>
</evidence>
<dbReference type="CDD" id="cd11285">
    <property type="entry name" value="ADF_Twf-N_like"/>
    <property type="match status" value="1"/>
</dbReference>
<comment type="subcellular location">
    <subcellularLocation>
        <location evidence="1">Cytoplasm</location>
        <location evidence="1">Cytoskeleton</location>
    </subcellularLocation>
</comment>
<dbReference type="GO" id="GO:0010976">
    <property type="term" value="P:positive regulation of neuron projection development"/>
    <property type="evidence" value="ECO:0007669"/>
    <property type="project" value="TreeGrafter"/>
</dbReference>
<dbReference type="PROSITE" id="PS51263">
    <property type="entry name" value="ADF_H"/>
    <property type="match status" value="1"/>
</dbReference>
<keyword evidence="4" id="KW-0677">Repeat</keyword>
<dbReference type="PANTHER" id="PTHR13759">
    <property type="entry name" value="TWINFILIN"/>
    <property type="match status" value="1"/>
</dbReference>
<dbReference type="InterPro" id="IPR028458">
    <property type="entry name" value="Twinfilin"/>
</dbReference>
<dbReference type="FunFam" id="3.40.20.10:FF:000042">
    <property type="entry name" value="Actin depolymerizing protein"/>
    <property type="match status" value="1"/>
</dbReference>
<dbReference type="GO" id="GO:0010591">
    <property type="term" value="P:regulation of lamellipodium assembly"/>
    <property type="evidence" value="ECO:0007669"/>
    <property type="project" value="TreeGrafter"/>
</dbReference>
<dbReference type="EMBL" id="UYRS01001969">
    <property type="protein sequence ID" value="VDK25483.1"/>
    <property type="molecule type" value="Genomic_DNA"/>
</dbReference>
<evidence type="ECO:0000259" key="8">
    <source>
        <dbReference type="PROSITE" id="PS51263"/>
    </source>
</evidence>
<dbReference type="GO" id="GO:0051015">
    <property type="term" value="F:actin filament binding"/>
    <property type="evidence" value="ECO:0007669"/>
    <property type="project" value="TreeGrafter"/>
</dbReference>
<feature type="domain" description="ADF-H" evidence="8">
    <location>
        <begin position="5"/>
        <end position="139"/>
    </location>
</feature>
<keyword evidence="3" id="KW-0963">Cytoplasm</keyword>
<dbReference type="WBParaSite" id="TASK_0000254001-mRNA-1">
    <property type="protein sequence ID" value="TASK_0000254001-mRNA-1"/>
    <property type="gene ID" value="TASK_0000254001"/>
</dbReference>
<gene>
    <name evidence="9" type="ORF">TASK_LOCUS2540</name>
</gene>
<dbReference type="InterPro" id="IPR002108">
    <property type="entry name" value="ADF-H"/>
</dbReference>
<dbReference type="SMART" id="SM00102">
    <property type="entry name" value="ADF"/>
    <property type="match status" value="1"/>
</dbReference>
<name>A0A0R3VYP6_TAEAS</name>
<dbReference type="AlphaFoldDB" id="A0A0R3VYP6"/>
<comment type="subunit">
    <text evidence="7">Interacts with G-actin; ADP-actin form.</text>
</comment>
<keyword evidence="10" id="KW-1185">Reference proteome</keyword>
<dbReference type="GO" id="GO:0030016">
    <property type="term" value="C:myofibril"/>
    <property type="evidence" value="ECO:0007669"/>
    <property type="project" value="TreeGrafter"/>
</dbReference>
<dbReference type="GO" id="GO:0005884">
    <property type="term" value="C:actin filament"/>
    <property type="evidence" value="ECO:0007669"/>
    <property type="project" value="TreeGrafter"/>
</dbReference>
<evidence type="ECO:0000256" key="5">
    <source>
        <dbReference type="ARBA" id="ARBA00023203"/>
    </source>
</evidence>
<dbReference type="InterPro" id="IPR029006">
    <property type="entry name" value="ADF-H/Gelsolin-like_dom_sf"/>
</dbReference>
<reference evidence="9 10" key="2">
    <citation type="submission" date="2018-11" db="EMBL/GenBank/DDBJ databases">
        <authorList>
            <consortium name="Pathogen Informatics"/>
        </authorList>
    </citation>
    <scope>NUCLEOTIDE SEQUENCE [LARGE SCALE GENOMIC DNA]</scope>
</reference>
<keyword evidence="5" id="KW-0009">Actin-binding</keyword>
<evidence type="ECO:0000256" key="7">
    <source>
        <dbReference type="ARBA" id="ARBA00038532"/>
    </source>
</evidence>
<accession>A0A0R3VYP6</accession>
<sequence length="278" mass="31095">MAAQSGIAANEKLLTALSEAKHGSIRLVHMQIEDEQIKLRKIIPAKGNWEDDFDRSILPLLDHKTASYILYRLDSKNNLGYEWILLTWIPDETHVWQKTLYASTRATIRRQFGDGYLADDLLCHDEDDISLAGYRKHLVSKNAPVPLTHAEEEAQETTAHHTVHASMNDGYSSMGGVAFALTSSSEKSVKKFAAGKVNYLQFVSFIVPAFQIDIPEESIFVALSKADLKPEEVGALTPSNTGSYHLYRFIHEFDGSHHDPTVDQTGLMKLARGRPTQC</sequence>
<keyword evidence="6" id="KW-0206">Cytoskeleton</keyword>
<evidence type="ECO:0000313" key="10">
    <source>
        <dbReference type="Proteomes" id="UP000282613"/>
    </source>
</evidence>
<evidence type="ECO:0000313" key="9">
    <source>
        <dbReference type="EMBL" id="VDK25483.1"/>
    </source>
</evidence>
<dbReference type="Gene3D" id="3.40.20.10">
    <property type="entry name" value="Severin"/>
    <property type="match status" value="2"/>
</dbReference>